<keyword evidence="7 9" id="KW-0472">Membrane</keyword>
<keyword evidence="5" id="KW-0479">Metal-binding</keyword>
<evidence type="ECO:0000313" key="12">
    <source>
        <dbReference type="Proteomes" id="UP000472267"/>
    </source>
</evidence>
<evidence type="ECO:0000256" key="2">
    <source>
        <dbReference type="ARBA" id="ARBA00004414"/>
    </source>
</evidence>
<dbReference type="GeneID" id="115386979"/>
<evidence type="ECO:0000313" key="11">
    <source>
        <dbReference type="Ensembl" id="ENSSFAP00005000184.1"/>
    </source>
</evidence>
<dbReference type="GO" id="GO:0008270">
    <property type="term" value="F:zinc ion binding"/>
    <property type="evidence" value="ECO:0007669"/>
    <property type="project" value="TreeGrafter"/>
</dbReference>
<dbReference type="InParanoid" id="A0A672FNR6"/>
<reference evidence="11" key="1">
    <citation type="submission" date="2019-06" db="EMBL/GenBank/DDBJ databases">
        <authorList>
            <consortium name="Wellcome Sanger Institute Data Sharing"/>
        </authorList>
    </citation>
    <scope>NUCLEOTIDE SEQUENCE [LARGE SCALE GENOMIC DNA]</scope>
</reference>
<evidence type="ECO:0000256" key="5">
    <source>
        <dbReference type="ARBA" id="ARBA00022723"/>
    </source>
</evidence>
<keyword evidence="6" id="KW-0862">Zinc</keyword>
<dbReference type="InterPro" id="IPR037519">
    <property type="entry name" value="LITAF_fam"/>
</dbReference>
<dbReference type="GO" id="GO:0098560">
    <property type="term" value="C:cytoplasmic side of late endosome membrane"/>
    <property type="evidence" value="ECO:0007669"/>
    <property type="project" value="TreeGrafter"/>
</dbReference>
<dbReference type="AlphaFoldDB" id="A0A672FNR6"/>
<dbReference type="SMART" id="SM00714">
    <property type="entry name" value="LITAF"/>
    <property type="match status" value="1"/>
</dbReference>
<feature type="transmembrane region" description="Helical" evidence="9">
    <location>
        <begin position="161"/>
        <end position="185"/>
    </location>
</feature>
<dbReference type="RefSeq" id="XP_029945331.1">
    <property type="nucleotide sequence ID" value="XM_030089471.1"/>
</dbReference>
<evidence type="ECO:0000259" key="10">
    <source>
        <dbReference type="PROSITE" id="PS51837"/>
    </source>
</evidence>
<keyword evidence="9" id="KW-1133">Transmembrane helix</keyword>
<sequence length="208" mass="22151">MEKEKELPPPYPGGPLTYGAPHPGTHSHTGVLPNAPPVPGFHGGPQPPMYPNPQFPPDARLTVGPGGSIFYAPGQAGPAPAGPHVQMYPNPEISPQAPLTVAHPGGVPYVPVQTGAGQTGPVTVVTHVVTSSRLGELPGYTECPHCHKMVLTTTEYTPGCLTWLICTGLILCGLYLFCCLIPFCIRACKDVKHHCPECKKVVYKYTRM</sequence>
<comment type="similarity">
    <text evidence="4">Belongs to the CDIP1/LITAF family.</text>
</comment>
<reference evidence="11" key="2">
    <citation type="submission" date="2025-08" db="UniProtKB">
        <authorList>
            <consortium name="Ensembl"/>
        </authorList>
    </citation>
    <scope>IDENTIFICATION</scope>
</reference>
<dbReference type="PANTHER" id="PTHR23292">
    <property type="entry name" value="LIPOPOLYSACCHARIDE-INDUCED TUMOR NECROSIS FACTOR-ALPHA FACTOR"/>
    <property type="match status" value="1"/>
</dbReference>
<feature type="compositionally biased region" description="Low complexity" evidence="8">
    <location>
        <begin position="72"/>
        <end position="83"/>
    </location>
</feature>
<accession>A0A672FNR6</accession>
<dbReference type="OrthoDB" id="4713066at2759"/>
<protein>
    <submittedName>
        <fullName evidence="11">Lipopolysaccharide-induced tumor necrosis factor-alpha factor homolog</fullName>
    </submittedName>
</protein>
<dbReference type="InterPro" id="IPR006629">
    <property type="entry name" value="LITAF"/>
</dbReference>
<dbReference type="PANTHER" id="PTHR23292:SF48">
    <property type="entry name" value="LIPOPOLYSACCHARIDE-INDUCED TUMOR NECROSIS FACTOR-ALPHA FACTOR HOMOLOG-RELATED"/>
    <property type="match status" value="1"/>
</dbReference>
<dbReference type="Pfam" id="PF10601">
    <property type="entry name" value="zf-LITAF-like"/>
    <property type="match status" value="1"/>
</dbReference>
<organism evidence="11 12">
    <name type="scientific">Salarias fasciatus</name>
    <name type="common">Jewelled blenny</name>
    <name type="synonym">Blennius fasciatus</name>
    <dbReference type="NCBI Taxonomy" id="181472"/>
    <lineage>
        <taxon>Eukaryota</taxon>
        <taxon>Metazoa</taxon>
        <taxon>Chordata</taxon>
        <taxon>Craniata</taxon>
        <taxon>Vertebrata</taxon>
        <taxon>Euteleostomi</taxon>
        <taxon>Actinopterygii</taxon>
        <taxon>Neopterygii</taxon>
        <taxon>Teleostei</taxon>
        <taxon>Neoteleostei</taxon>
        <taxon>Acanthomorphata</taxon>
        <taxon>Ovalentaria</taxon>
        <taxon>Blenniimorphae</taxon>
        <taxon>Blenniiformes</taxon>
        <taxon>Blennioidei</taxon>
        <taxon>Blenniidae</taxon>
        <taxon>Salariinae</taxon>
        <taxon>Salarias</taxon>
    </lineage>
</organism>
<feature type="compositionally biased region" description="Pro residues" evidence="8">
    <location>
        <begin position="34"/>
        <end position="56"/>
    </location>
</feature>
<feature type="region of interest" description="Disordered" evidence="8">
    <location>
        <begin position="1"/>
        <end position="85"/>
    </location>
</feature>
<comment type="subcellular location">
    <subcellularLocation>
        <location evidence="1">Endosome membrane</location>
        <topology evidence="1">Peripheral membrane protein</topology>
        <orientation evidence="1">Cytoplasmic side</orientation>
    </subcellularLocation>
    <subcellularLocation>
        <location evidence="2">Late endosome membrane</location>
    </subcellularLocation>
    <subcellularLocation>
        <location evidence="3">Lysosome membrane</location>
        <topology evidence="3">Peripheral membrane protein</topology>
        <orientation evidence="3">Cytoplasmic side</orientation>
    </subcellularLocation>
</comment>
<proteinExistence type="inferred from homology"/>
<evidence type="ECO:0000256" key="1">
    <source>
        <dbReference type="ARBA" id="ARBA00004125"/>
    </source>
</evidence>
<keyword evidence="9" id="KW-0812">Transmembrane</keyword>
<dbReference type="Proteomes" id="UP000472267">
    <property type="component" value="Chromosome 4"/>
</dbReference>
<evidence type="ECO:0000256" key="4">
    <source>
        <dbReference type="ARBA" id="ARBA00005975"/>
    </source>
</evidence>
<name>A0A672FNR6_SALFA</name>
<evidence type="ECO:0000256" key="7">
    <source>
        <dbReference type="ARBA" id="ARBA00023136"/>
    </source>
</evidence>
<reference evidence="11" key="3">
    <citation type="submission" date="2025-09" db="UniProtKB">
        <authorList>
            <consortium name="Ensembl"/>
        </authorList>
    </citation>
    <scope>IDENTIFICATION</scope>
</reference>
<evidence type="ECO:0000256" key="6">
    <source>
        <dbReference type="ARBA" id="ARBA00022833"/>
    </source>
</evidence>
<gene>
    <name evidence="11" type="primary">LOC115386979</name>
</gene>
<evidence type="ECO:0000256" key="3">
    <source>
        <dbReference type="ARBA" id="ARBA00004630"/>
    </source>
</evidence>
<dbReference type="GO" id="GO:0005634">
    <property type="term" value="C:nucleus"/>
    <property type="evidence" value="ECO:0007669"/>
    <property type="project" value="TreeGrafter"/>
</dbReference>
<feature type="domain" description="LITAF" evidence="10">
    <location>
        <begin position="123"/>
        <end position="207"/>
    </location>
</feature>
<dbReference type="OMA" id="PPYSCEE"/>
<dbReference type="Ensembl" id="ENSSFAT00005000194.1">
    <property type="protein sequence ID" value="ENSSFAP00005000184.1"/>
    <property type="gene ID" value="ENSSFAG00005000180.1"/>
</dbReference>
<dbReference type="PROSITE" id="PS51837">
    <property type="entry name" value="LITAF"/>
    <property type="match status" value="1"/>
</dbReference>
<keyword evidence="12" id="KW-1185">Reference proteome</keyword>
<evidence type="ECO:0000256" key="9">
    <source>
        <dbReference type="SAM" id="Phobius"/>
    </source>
</evidence>
<evidence type="ECO:0000256" key="8">
    <source>
        <dbReference type="SAM" id="MobiDB-lite"/>
    </source>
</evidence>
<dbReference type="GO" id="GO:0098574">
    <property type="term" value="C:cytoplasmic side of lysosomal membrane"/>
    <property type="evidence" value="ECO:0007669"/>
    <property type="project" value="TreeGrafter"/>
</dbReference>